<dbReference type="InterPro" id="IPR001478">
    <property type="entry name" value="PDZ"/>
</dbReference>
<sequence>MGSHTNSPRLLSPRRRIRGYVSLEQTTEDEPDSPAICSVDEYQKATCTAPQCRSSVLSHLISPKSSPVLRRMQMSRLRWVLSPKRNHQMEHITMSGRTEEEWLEANASISSLNSLDTLEKSRVVLPQKQPTIGHNHSPTRRLRHTSDGSEFGSVHMQPRSSFTSERKTLLRSILSKTFGRSNKQDRFEAEQNSSVYSNTQGAVRTDNQKRWNSFSVKSTKSAPCSPMFDVRNVTLEDQKQRYSRNSSSKKQEEYYSLCSNMSEVEKRPLERIRTLERVNDLKGIDTNPRSHEPASPPLMYISESIRQAGRPSDQLSTLDGPAGESNTSLRVGSQKSRNETPPPSYFDLAKSETTKIPSDQTKPPKKIQNNAKPPNAPPGINNLPVHCDSCWRNQSALLRLSAHLHQSATTILRNDLGTGQTIPTMLPPNLYHSPEIRQVVLHRNGTCQRFGMKLERTDSPEQPAGESNTSLRVGSPKSRNETPPPSYFDLAKSETTKIPSDQTKPPKKIQNNAKPPNAPPGINNLPVHCDSCWRNQSALLRLSAHLHQSATTILRNDLGTGQTIPTMLPPNLYHSPEIRQVVLHRNGTCQRFGMKLERTDSPEQITYIAMILPRSPACDAGLQVGDRILTINGSSVDSMTLESAIDLIRTTSRILQLTYEPRPFTSYLLTMVVRKQDGKVGIRLKSQEDLQIDVVLPHSPAARVGLRAGQKVIGLNGQNVVYWDHSDAMKWLRAYPDEQDLLITVSETPIQPEKEEQLDTPEQLTETSHRLSEDEITNETYFKHNIYLSRSNCSECPETSFHDHCAEVVDHRLCNAARSHLLQNDIAHCECCAETSPSVPHPSSQGQSNKVPPQRQRGSLASQLLEGNESNEDAHQNRYVECVPLTGTNQKEMQNGIPLRLSFTVPSHRQCEGQTLDFGDPSEQKKTSAGTQSCSSSLCSKFLITTATSPMCNESQRRNYYV</sequence>
<gene>
    <name evidence="4" type="ORF">T265_13957</name>
</gene>
<dbReference type="OrthoDB" id="6276054at2759"/>
<dbReference type="GO" id="GO:0072659">
    <property type="term" value="P:protein localization to plasma membrane"/>
    <property type="evidence" value="ECO:0007669"/>
    <property type="project" value="TreeGrafter"/>
</dbReference>
<dbReference type="Gene3D" id="2.30.42.10">
    <property type="match status" value="2"/>
</dbReference>
<dbReference type="InterPro" id="IPR036034">
    <property type="entry name" value="PDZ_sf"/>
</dbReference>
<feature type="compositionally biased region" description="Polar residues" evidence="2">
    <location>
        <begin position="354"/>
        <end position="372"/>
    </location>
</feature>
<evidence type="ECO:0000256" key="2">
    <source>
        <dbReference type="SAM" id="MobiDB-lite"/>
    </source>
</evidence>
<dbReference type="GO" id="GO:0043495">
    <property type="term" value="F:protein-membrane adaptor activity"/>
    <property type="evidence" value="ECO:0007669"/>
    <property type="project" value="TreeGrafter"/>
</dbReference>
<dbReference type="InterPro" id="IPR051067">
    <property type="entry name" value="NHER"/>
</dbReference>
<feature type="region of interest" description="Disordered" evidence="2">
    <location>
        <begin position="184"/>
        <end position="222"/>
    </location>
</feature>
<name>A0A074ZH70_OPIVI</name>
<reference evidence="4 5" key="1">
    <citation type="submission" date="2013-11" db="EMBL/GenBank/DDBJ databases">
        <title>Opisthorchis viverrini - life in the bile duct.</title>
        <authorList>
            <person name="Young N.D."/>
            <person name="Nagarajan N."/>
            <person name="Lin S.J."/>
            <person name="Korhonen P.K."/>
            <person name="Jex A.R."/>
            <person name="Hall R.S."/>
            <person name="Safavi-Hemami H."/>
            <person name="Kaewkong W."/>
            <person name="Bertrand D."/>
            <person name="Gao S."/>
            <person name="Seet Q."/>
            <person name="Wongkham S."/>
            <person name="Teh B.T."/>
            <person name="Wongkham C."/>
            <person name="Intapan P.M."/>
            <person name="Maleewong W."/>
            <person name="Yang X."/>
            <person name="Hu M."/>
            <person name="Wang Z."/>
            <person name="Hofmann A."/>
            <person name="Sternberg P.W."/>
            <person name="Tan P."/>
            <person name="Wang J."/>
            <person name="Gasser R.B."/>
        </authorList>
    </citation>
    <scope>NUCLEOTIDE SEQUENCE [LARGE SCALE GENOMIC DNA]</scope>
</reference>
<dbReference type="Pfam" id="PF00595">
    <property type="entry name" value="PDZ"/>
    <property type="match status" value="2"/>
</dbReference>
<keyword evidence="1" id="KW-0677">Repeat</keyword>
<feature type="region of interest" description="Disordered" evidence="2">
    <location>
        <begin position="454"/>
        <end position="519"/>
    </location>
</feature>
<dbReference type="Proteomes" id="UP000054324">
    <property type="component" value="Unassembled WGS sequence"/>
</dbReference>
<dbReference type="PROSITE" id="PS50106">
    <property type="entry name" value="PDZ"/>
    <property type="match status" value="2"/>
</dbReference>
<dbReference type="GO" id="GO:0016324">
    <property type="term" value="C:apical plasma membrane"/>
    <property type="evidence" value="ECO:0007669"/>
    <property type="project" value="TreeGrafter"/>
</dbReference>
<evidence type="ECO:0000259" key="3">
    <source>
        <dbReference type="PROSITE" id="PS50106"/>
    </source>
</evidence>
<feature type="region of interest" description="Disordered" evidence="2">
    <location>
        <begin position="837"/>
        <end position="858"/>
    </location>
</feature>
<feature type="region of interest" description="Disordered" evidence="2">
    <location>
        <begin position="912"/>
        <end position="931"/>
    </location>
</feature>
<evidence type="ECO:0000313" key="5">
    <source>
        <dbReference type="Proteomes" id="UP000054324"/>
    </source>
</evidence>
<dbReference type="RefSeq" id="XP_009169622.1">
    <property type="nucleotide sequence ID" value="XM_009171358.1"/>
</dbReference>
<dbReference type="KEGG" id="ovi:T265_13957"/>
<dbReference type="PANTHER" id="PTHR14191:SF3">
    <property type="entry name" value="NA(+)_H(+) EXCHANGE REGULATORY COFACTOR-LIKE PROTEIN NRFL-1"/>
    <property type="match status" value="1"/>
</dbReference>
<dbReference type="CTD" id="20328124"/>
<feature type="compositionally biased region" description="Polar residues" evidence="2">
    <location>
        <begin position="496"/>
        <end position="514"/>
    </location>
</feature>
<feature type="compositionally biased region" description="Polar residues" evidence="2">
    <location>
        <begin position="190"/>
        <end position="202"/>
    </location>
</feature>
<evidence type="ECO:0000313" key="4">
    <source>
        <dbReference type="EMBL" id="KER26626.1"/>
    </source>
</evidence>
<dbReference type="SUPFAM" id="SSF50156">
    <property type="entry name" value="PDZ domain-like"/>
    <property type="match status" value="2"/>
</dbReference>
<feature type="region of interest" description="Disordered" evidence="2">
    <location>
        <begin position="129"/>
        <end position="166"/>
    </location>
</feature>
<dbReference type="GeneID" id="20328124"/>
<feature type="region of interest" description="Disordered" evidence="2">
    <location>
        <begin position="751"/>
        <end position="772"/>
    </location>
</feature>
<dbReference type="CDD" id="cd00136">
    <property type="entry name" value="PDZ_canonical"/>
    <property type="match status" value="1"/>
</dbReference>
<keyword evidence="5" id="KW-1185">Reference proteome</keyword>
<dbReference type="AlphaFoldDB" id="A0A074ZH70"/>
<feature type="compositionally biased region" description="Polar residues" evidence="2">
    <location>
        <begin position="324"/>
        <end position="335"/>
    </location>
</feature>
<feature type="region of interest" description="Disordered" evidence="2">
    <location>
        <begin position="308"/>
        <end position="377"/>
    </location>
</feature>
<dbReference type="STRING" id="6198.A0A074ZH70"/>
<feature type="domain" description="PDZ" evidence="3">
    <location>
        <begin position="580"/>
        <end position="663"/>
    </location>
</feature>
<feature type="domain" description="PDZ" evidence="3">
    <location>
        <begin position="669"/>
        <end position="747"/>
    </location>
</feature>
<proteinExistence type="predicted"/>
<feature type="compositionally biased region" description="Polar residues" evidence="2">
    <location>
        <begin position="210"/>
        <end position="222"/>
    </location>
</feature>
<accession>A0A074ZH70</accession>
<evidence type="ECO:0000256" key="1">
    <source>
        <dbReference type="ARBA" id="ARBA00022737"/>
    </source>
</evidence>
<dbReference type="PANTHER" id="PTHR14191">
    <property type="entry name" value="PDZ DOMAIN CONTAINING PROTEIN"/>
    <property type="match status" value="1"/>
</dbReference>
<protein>
    <recommendedName>
        <fullName evidence="3">PDZ domain-containing protein</fullName>
    </recommendedName>
</protein>
<dbReference type="SMART" id="SM00228">
    <property type="entry name" value="PDZ"/>
    <property type="match status" value="2"/>
</dbReference>
<dbReference type="EMBL" id="KL596742">
    <property type="protein sequence ID" value="KER26626.1"/>
    <property type="molecule type" value="Genomic_DNA"/>
</dbReference>
<organism evidence="4 5">
    <name type="scientific">Opisthorchis viverrini</name>
    <name type="common">Southeast Asian liver fluke</name>
    <dbReference type="NCBI Taxonomy" id="6198"/>
    <lineage>
        <taxon>Eukaryota</taxon>
        <taxon>Metazoa</taxon>
        <taxon>Spiralia</taxon>
        <taxon>Lophotrochozoa</taxon>
        <taxon>Platyhelminthes</taxon>
        <taxon>Trematoda</taxon>
        <taxon>Digenea</taxon>
        <taxon>Opisthorchiida</taxon>
        <taxon>Opisthorchiata</taxon>
        <taxon>Opisthorchiidae</taxon>
        <taxon>Opisthorchis</taxon>
    </lineage>
</organism>